<dbReference type="GO" id="GO:0006646">
    <property type="term" value="P:phosphatidylethanolamine biosynthetic process"/>
    <property type="evidence" value="ECO:0007669"/>
    <property type="project" value="TreeGrafter"/>
</dbReference>
<dbReference type="GO" id="GO:0005794">
    <property type="term" value="C:Golgi apparatus"/>
    <property type="evidence" value="ECO:0007669"/>
    <property type="project" value="TreeGrafter"/>
</dbReference>
<dbReference type="InterPro" id="IPR048254">
    <property type="entry name" value="CDP_ALCOHOL_P_TRANSF_CS"/>
</dbReference>
<evidence type="ECO:0000256" key="5">
    <source>
        <dbReference type="RuleBase" id="RU003750"/>
    </source>
</evidence>
<evidence type="ECO:0000256" key="1">
    <source>
        <dbReference type="ARBA" id="ARBA00004370"/>
    </source>
</evidence>
<keyword evidence="3 5" id="KW-0808">Transferase</keyword>
<dbReference type="FunFam" id="1.20.120.1760:FF:000016">
    <property type="entry name" value="ethanolaminephosphotransferase 1"/>
    <property type="match status" value="1"/>
</dbReference>
<dbReference type="Proteomes" id="UP000749559">
    <property type="component" value="Unassembled WGS sequence"/>
</dbReference>
<dbReference type="PANTHER" id="PTHR10414:SF71">
    <property type="entry name" value="FI05338P"/>
    <property type="match status" value="1"/>
</dbReference>
<dbReference type="PANTHER" id="PTHR10414">
    <property type="entry name" value="ETHANOLAMINEPHOSPHOTRANSFERASE"/>
    <property type="match status" value="1"/>
</dbReference>
<dbReference type="Pfam" id="PF01066">
    <property type="entry name" value="CDP-OH_P_transf"/>
    <property type="match status" value="1"/>
</dbReference>
<organism evidence="6 7">
    <name type="scientific">Owenia fusiformis</name>
    <name type="common">Polychaete worm</name>
    <dbReference type="NCBI Taxonomy" id="6347"/>
    <lineage>
        <taxon>Eukaryota</taxon>
        <taxon>Metazoa</taxon>
        <taxon>Spiralia</taxon>
        <taxon>Lophotrochozoa</taxon>
        <taxon>Annelida</taxon>
        <taxon>Polychaeta</taxon>
        <taxon>Sedentaria</taxon>
        <taxon>Canalipalpata</taxon>
        <taxon>Sabellida</taxon>
        <taxon>Oweniida</taxon>
        <taxon>Oweniidae</taxon>
        <taxon>Owenia</taxon>
    </lineage>
</organism>
<comment type="subcellular location">
    <subcellularLocation>
        <location evidence="1">Membrane</location>
    </subcellularLocation>
</comment>
<evidence type="ECO:0000256" key="3">
    <source>
        <dbReference type="ARBA" id="ARBA00022679"/>
    </source>
</evidence>
<evidence type="ECO:0000256" key="4">
    <source>
        <dbReference type="ARBA" id="ARBA00023136"/>
    </source>
</evidence>
<dbReference type="EMBL" id="CAIIXF020000001">
    <property type="protein sequence ID" value="CAH1774084.1"/>
    <property type="molecule type" value="Genomic_DNA"/>
</dbReference>
<keyword evidence="7" id="KW-1185">Reference proteome</keyword>
<dbReference type="PROSITE" id="PS00379">
    <property type="entry name" value="CDP_ALCOHOL_P_TRANSF"/>
    <property type="match status" value="1"/>
</dbReference>
<gene>
    <name evidence="6" type="ORF">OFUS_LOCUS1605</name>
</gene>
<evidence type="ECO:0000313" key="6">
    <source>
        <dbReference type="EMBL" id="CAH1774084.1"/>
    </source>
</evidence>
<protein>
    <submittedName>
        <fullName evidence="6">Uncharacterized protein</fullName>
    </submittedName>
</protein>
<keyword evidence="4" id="KW-0472">Membrane</keyword>
<evidence type="ECO:0000256" key="2">
    <source>
        <dbReference type="ARBA" id="ARBA00010441"/>
    </source>
</evidence>
<comment type="similarity">
    <text evidence="2 5">Belongs to the CDP-alcohol phosphatidyltransferase class-I family.</text>
</comment>
<sequence>MKYYVTNFTDTSKMAYKYLGEDILKGFDKYKYSALDTSPFSNYVMHPFWNTVVKAVPRWVAPNMLTFSGFVLLVYNFGVLSYYDPDYTASDTRPGDLGPIPNWVWLVSALCVFGAHTLDGIDGKQARRTGSSSPLGELFDHGIDSWSTLILPTGMYSIFSRGFYGQPTLSVFGVVFLVQFCFLLSHWEKYNTGVLYLPWGYDLGQIGMSLLYLITFLGTIDLWKMTLPIVHLSPACFFTICLYASCVLSALISVFNVYVSYRDNTGHNRTFYEATRPLISSSVLYILFTIWALYSPYDILEKTPRLFYYTCGTTFSNLASRLIVNQMSMTRCQVFNWLLVPLLCVVVLIFAIPLGAYELYFLWAYCLLVTTAHIHYGYSVVVQMADHLGIYSFTITSKPPKKQT</sequence>
<dbReference type="GO" id="GO:0005789">
    <property type="term" value="C:endoplasmic reticulum membrane"/>
    <property type="evidence" value="ECO:0007669"/>
    <property type="project" value="TreeGrafter"/>
</dbReference>
<dbReference type="Gene3D" id="1.20.120.1760">
    <property type="match status" value="1"/>
</dbReference>
<dbReference type="PIRSF" id="PIRSF015665">
    <property type="entry name" value="CHOPT"/>
    <property type="match status" value="1"/>
</dbReference>
<dbReference type="AlphaFoldDB" id="A0A8J1U814"/>
<name>A0A8J1U814_OWEFU</name>
<dbReference type="GO" id="GO:0004307">
    <property type="term" value="F:ethanolaminephosphotransferase activity"/>
    <property type="evidence" value="ECO:0007669"/>
    <property type="project" value="TreeGrafter"/>
</dbReference>
<proteinExistence type="inferred from homology"/>
<dbReference type="InterPro" id="IPR043130">
    <property type="entry name" value="CDP-OH_PTrfase_TM_dom"/>
</dbReference>
<dbReference type="OrthoDB" id="196717at2759"/>
<reference evidence="6" key="1">
    <citation type="submission" date="2022-03" db="EMBL/GenBank/DDBJ databases">
        <authorList>
            <person name="Martin C."/>
        </authorList>
    </citation>
    <scope>NUCLEOTIDE SEQUENCE</scope>
</reference>
<comment type="caution">
    <text evidence="6">The sequence shown here is derived from an EMBL/GenBank/DDBJ whole genome shotgun (WGS) entry which is preliminary data.</text>
</comment>
<accession>A0A8J1U814</accession>
<evidence type="ECO:0000313" key="7">
    <source>
        <dbReference type="Proteomes" id="UP000749559"/>
    </source>
</evidence>
<dbReference type="InterPro" id="IPR000462">
    <property type="entry name" value="CDP-OH_P_trans"/>
</dbReference>
<dbReference type="InterPro" id="IPR014472">
    <property type="entry name" value="CHOPT"/>
</dbReference>